<feature type="transmembrane region" description="Helical" evidence="6">
    <location>
        <begin position="268"/>
        <end position="290"/>
    </location>
</feature>
<evidence type="ECO:0000256" key="6">
    <source>
        <dbReference type="SAM" id="Phobius"/>
    </source>
</evidence>
<dbReference type="GO" id="GO:0005886">
    <property type="term" value="C:plasma membrane"/>
    <property type="evidence" value="ECO:0007669"/>
    <property type="project" value="UniProtKB-SubCell"/>
</dbReference>
<gene>
    <name evidence="8" type="ordered locus">Spiaf_0425</name>
</gene>
<evidence type="ECO:0000259" key="7">
    <source>
        <dbReference type="Pfam" id="PF12698"/>
    </source>
</evidence>
<evidence type="ECO:0000256" key="4">
    <source>
        <dbReference type="ARBA" id="ARBA00022989"/>
    </source>
</evidence>
<dbReference type="PATRIC" id="fig|889378.3.peg.433"/>
<evidence type="ECO:0000256" key="1">
    <source>
        <dbReference type="ARBA" id="ARBA00004651"/>
    </source>
</evidence>
<accession>H9UG86</accession>
<evidence type="ECO:0000256" key="3">
    <source>
        <dbReference type="ARBA" id="ARBA00022692"/>
    </source>
</evidence>
<dbReference type="AlphaFoldDB" id="H9UG86"/>
<dbReference type="STRING" id="889378.Spiaf_0425"/>
<dbReference type="Pfam" id="PF12698">
    <property type="entry name" value="ABC2_membrane_3"/>
    <property type="match status" value="1"/>
</dbReference>
<dbReference type="OrthoDB" id="1864035at2"/>
<keyword evidence="9" id="KW-1185">Reference proteome</keyword>
<evidence type="ECO:0000313" key="9">
    <source>
        <dbReference type="Proteomes" id="UP000007383"/>
    </source>
</evidence>
<feature type="transmembrane region" description="Helical" evidence="6">
    <location>
        <begin position="297"/>
        <end position="317"/>
    </location>
</feature>
<comment type="subcellular location">
    <subcellularLocation>
        <location evidence="1">Cell membrane</location>
        <topology evidence="1">Multi-pass membrane protein</topology>
    </subcellularLocation>
</comment>
<dbReference type="Proteomes" id="UP000007383">
    <property type="component" value="Chromosome"/>
</dbReference>
<sequence length="378" mass="40679">MKTLTVLYYTLVRMWRDRGSVFQMTLQPFLFILILGLALSTQFDPRDLEPAVVALVEPADADDGEREFLSGIRGALDQEGVGDLLRFVTVETRQEALEMVSAGSAEATAFYDGDARRLTITRRSATALSSRIPAAVLENIVQGANTTVYIQQAGAEPVPFARQAVDIQELDLASTRRSSSAMEYYSVTMLVMTLLFGAMGASYGLSEDLLRSVGQRMAVAPLVGFEHYLGKVAGNALFVWVLGLVLMLATALLFGVPWLASPAVFAEAAAITAAVSLLATAIGALMLILLRSEEGSGVVLNLLILAWTLLAGGFVVLPRNSVTWLLERLTPNFLAQRAYFNLLYWGDPGVTSSTILILTGLAVVTGLAAVGLSRRRIA</sequence>
<keyword evidence="3 6" id="KW-0812">Transmembrane</keyword>
<dbReference type="InterPro" id="IPR051449">
    <property type="entry name" value="ABC-2_transporter_component"/>
</dbReference>
<dbReference type="KEGG" id="sfc:Spiaf_0425"/>
<dbReference type="EMBL" id="CP003282">
    <property type="protein sequence ID" value="AFG36529.1"/>
    <property type="molecule type" value="Genomic_DNA"/>
</dbReference>
<feature type="transmembrane region" description="Helical" evidence="6">
    <location>
        <begin position="20"/>
        <end position="39"/>
    </location>
</feature>
<feature type="transmembrane region" description="Helical" evidence="6">
    <location>
        <begin position="350"/>
        <end position="372"/>
    </location>
</feature>
<organism evidence="8 9">
    <name type="scientific">Spirochaeta africana (strain ATCC 700263 / DSM 8902 / Z-7692)</name>
    <dbReference type="NCBI Taxonomy" id="889378"/>
    <lineage>
        <taxon>Bacteria</taxon>
        <taxon>Pseudomonadati</taxon>
        <taxon>Spirochaetota</taxon>
        <taxon>Spirochaetia</taxon>
        <taxon>Spirochaetales</taxon>
        <taxon>Spirochaetaceae</taxon>
        <taxon>Spirochaeta</taxon>
    </lineage>
</organism>
<evidence type="ECO:0000313" key="8">
    <source>
        <dbReference type="EMBL" id="AFG36529.1"/>
    </source>
</evidence>
<keyword evidence="4 6" id="KW-1133">Transmembrane helix</keyword>
<dbReference type="InterPro" id="IPR013525">
    <property type="entry name" value="ABC2_TM"/>
</dbReference>
<evidence type="ECO:0000256" key="2">
    <source>
        <dbReference type="ARBA" id="ARBA00022475"/>
    </source>
</evidence>
<feature type="transmembrane region" description="Helical" evidence="6">
    <location>
        <begin position="236"/>
        <end position="256"/>
    </location>
</feature>
<feature type="domain" description="ABC-2 type transporter transmembrane" evidence="7">
    <location>
        <begin position="21"/>
        <end position="368"/>
    </location>
</feature>
<dbReference type="eggNOG" id="COG0842">
    <property type="taxonomic scope" value="Bacteria"/>
</dbReference>
<feature type="transmembrane region" description="Helical" evidence="6">
    <location>
        <begin position="184"/>
        <end position="203"/>
    </location>
</feature>
<dbReference type="PANTHER" id="PTHR30294:SF48">
    <property type="entry name" value="LINEARMYCIN RESISTANCE PERMEASE PROTEIN LNRM"/>
    <property type="match status" value="1"/>
</dbReference>
<dbReference type="RefSeq" id="WP_014454526.1">
    <property type="nucleotide sequence ID" value="NC_017098.1"/>
</dbReference>
<dbReference type="GO" id="GO:0140359">
    <property type="term" value="F:ABC-type transporter activity"/>
    <property type="evidence" value="ECO:0007669"/>
    <property type="project" value="InterPro"/>
</dbReference>
<name>H9UG86_SPIAZ</name>
<reference evidence="9" key="1">
    <citation type="journal article" date="2013" name="Stand. Genomic Sci.">
        <title>Complete genome sequence of the halophilic bacterium Spirochaeta africana type strain (Z-7692(T)) from the alkaline Lake Magadi in the East African Rift.</title>
        <authorList>
            <person name="Liolos K."/>
            <person name="Abt B."/>
            <person name="Scheuner C."/>
            <person name="Teshima H."/>
            <person name="Held B."/>
            <person name="Lapidus A."/>
            <person name="Nolan M."/>
            <person name="Lucas S."/>
            <person name="Deshpande S."/>
            <person name="Cheng J.F."/>
            <person name="Tapia R."/>
            <person name="Goodwin L.A."/>
            <person name="Pitluck S."/>
            <person name="Pagani I."/>
            <person name="Ivanova N."/>
            <person name="Mavromatis K."/>
            <person name="Mikhailova N."/>
            <person name="Huntemann M."/>
            <person name="Pati A."/>
            <person name="Chen A."/>
            <person name="Palaniappan K."/>
            <person name="Land M."/>
            <person name="Rohde M."/>
            <person name="Tindall B.J."/>
            <person name="Detter J.C."/>
            <person name="Goker M."/>
            <person name="Bristow J."/>
            <person name="Eisen J.A."/>
            <person name="Markowitz V."/>
            <person name="Hugenholtz P."/>
            <person name="Woyke T."/>
            <person name="Klenk H.P."/>
            <person name="Kyrpides N.C."/>
        </authorList>
    </citation>
    <scope>NUCLEOTIDE SEQUENCE</scope>
    <source>
        <strain evidence="9">ATCC 700263 / DSM 8902 / Z-7692</strain>
    </source>
</reference>
<dbReference type="PANTHER" id="PTHR30294">
    <property type="entry name" value="MEMBRANE COMPONENT OF ABC TRANSPORTER YHHJ-RELATED"/>
    <property type="match status" value="1"/>
</dbReference>
<keyword evidence="5 6" id="KW-0472">Membrane</keyword>
<keyword evidence="2" id="KW-1003">Cell membrane</keyword>
<evidence type="ECO:0000256" key="5">
    <source>
        <dbReference type="ARBA" id="ARBA00023136"/>
    </source>
</evidence>
<protein>
    <submittedName>
        <fullName evidence="8">ABC-type multidrug transport system, permease component</fullName>
    </submittedName>
</protein>
<dbReference type="HOGENOM" id="CLU_731392_0_0_12"/>
<proteinExistence type="predicted"/>